<dbReference type="GO" id="GO:0009116">
    <property type="term" value="P:nucleoside metabolic process"/>
    <property type="evidence" value="ECO:0007669"/>
    <property type="project" value="InterPro"/>
</dbReference>
<organism evidence="3 4">
    <name type="scientific">Rosa chinensis</name>
    <name type="common">China rose</name>
    <dbReference type="NCBI Taxonomy" id="74649"/>
    <lineage>
        <taxon>Eukaryota</taxon>
        <taxon>Viridiplantae</taxon>
        <taxon>Streptophyta</taxon>
        <taxon>Embryophyta</taxon>
        <taxon>Tracheophyta</taxon>
        <taxon>Spermatophyta</taxon>
        <taxon>Magnoliopsida</taxon>
        <taxon>eudicotyledons</taxon>
        <taxon>Gunneridae</taxon>
        <taxon>Pentapetalae</taxon>
        <taxon>rosids</taxon>
        <taxon>fabids</taxon>
        <taxon>Rosales</taxon>
        <taxon>Rosaceae</taxon>
        <taxon>Rosoideae</taxon>
        <taxon>Rosoideae incertae sedis</taxon>
        <taxon>Rosa</taxon>
    </lineage>
</organism>
<reference evidence="3 4" key="1">
    <citation type="journal article" date="2018" name="Nat. Genet.">
        <title>The Rosa genome provides new insights in the design of modern roses.</title>
        <authorList>
            <person name="Bendahmane M."/>
        </authorList>
    </citation>
    <scope>NUCLEOTIDE SEQUENCE [LARGE SCALE GENOMIC DNA]</scope>
    <source>
        <strain evidence="4">cv. Old Blush</strain>
    </source>
</reference>
<dbReference type="Pfam" id="PF01048">
    <property type="entry name" value="PNP_UDP_1"/>
    <property type="match status" value="1"/>
</dbReference>
<name>A0A2P6PMT7_ROSCH</name>
<keyword evidence="1" id="KW-0812">Transmembrane</keyword>
<evidence type="ECO:0000259" key="2">
    <source>
        <dbReference type="Pfam" id="PF01048"/>
    </source>
</evidence>
<comment type="caution">
    <text evidence="3">The sequence shown here is derived from an EMBL/GenBank/DDBJ whole genome shotgun (WGS) entry which is preliminary data.</text>
</comment>
<keyword evidence="1" id="KW-0472">Membrane</keyword>
<protein>
    <submittedName>
        <fullName evidence="3">Putative hydrolase</fullName>
        <ecNumber evidence="3">3.2.2.-</ecNumber>
    </submittedName>
</protein>
<gene>
    <name evidence="3" type="ORF">RchiOBHm_Chr6g0259261</name>
</gene>
<dbReference type="STRING" id="74649.A0A2P6PMT7"/>
<dbReference type="InterPro" id="IPR000845">
    <property type="entry name" value="Nucleoside_phosphorylase_d"/>
</dbReference>
<keyword evidence="3" id="KW-0378">Hydrolase</keyword>
<dbReference type="Gene3D" id="3.40.50.1580">
    <property type="entry name" value="Nucleoside phosphorylase domain"/>
    <property type="match status" value="1"/>
</dbReference>
<dbReference type="PANTHER" id="PTHR21234">
    <property type="entry name" value="PURINE NUCLEOSIDE PHOSPHORYLASE"/>
    <property type="match status" value="1"/>
</dbReference>
<dbReference type="InterPro" id="IPR035994">
    <property type="entry name" value="Nucleoside_phosphorylase_sf"/>
</dbReference>
<dbReference type="GO" id="GO:0016798">
    <property type="term" value="F:hydrolase activity, acting on glycosyl bonds"/>
    <property type="evidence" value="ECO:0007669"/>
    <property type="project" value="UniProtKB-KW"/>
</dbReference>
<proteinExistence type="predicted"/>
<evidence type="ECO:0000313" key="4">
    <source>
        <dbReference type="Proteomes" id="UP000238479"/>
    </source>
</evidence>
<accession>A0A2P6PMT7</accession>
<dbReference type="SUPFAM" id="SSF53167">
    <property type="entry name" value="Purine and uridine phosphorylases"/>
    <property type="match status" value="1"/>
</dbReference>
<evidence type="ECO:0000313" key="3">
    <source>
        <dbReference type="EMBL" id="PRQ23245.1"/>
    </source>
</evidence>
<dbReference type="EC" id="3.2.2.-" evidence="3"/>
<dbReference type="Gramene" id="PRQ23245">
    <property type="protein sequence ID" value="PRQ23245"/>
    <property type="gene ID" value="RchiOBHm_Chr6g0259261"/>
</dbReference>
<dbReference type="PANTHER" id="PTHR21234:SF42">
    <property type="entry name" value="PHOSPHORYLASE SUPERFAMILY PROTEIN"/>
    <property type="match status" value="1"/>
</dbReference>
<evidence type="ECO:0000256" key="1">
    <source>
        <dbReference type="SAM" id="Phobius"/>
    </source>
</evidence>
<dbReference type="Proteomes" id="UP000238479">
    <property type="component" value="Chromosome 6"/>
</dbReference>
<sequence>MESAAVALVCKQQKTSFIVIRALSDLAGGGSSVSNEASTFASLAAQIAVIVVLKFISLLSS</sequence>
<dbReference type="OMA" id="VFRICIK"/>
<feature type="transmembrane region" description="Helical" evidence="1">
    <location>
        <begin position="40"/>
        <end position="59"/>
    </location>
</feature>
<keyword evidence="1" id="KW-1133">Transmembrane helix</keyword>
<keyword evidence="4" id="KW-1185">Reference proteome</keyword>
<dbReference type="AlphaFoldDB" id="A0A2P6PMT7"/>
<keyword evidence="3" id="KW-0326">Glycosidase</keyword>
<dbReference type="EMBL" id="PDCK01000044">
    <property type="protein sequence ID" value="PRQ23245.1"/>
    <property type="molecule type" value="Genomic_DNA"/>
</dbReference>
<feature type="domain" description="Nucleoside phosphorylase" evidence="2">
    <location>
        <begin position="1"/>
        <end position="56"/>
    </location>
</feature>